<comment type="caution">
    <text evidence="3">The sequence shown here is derived from an EMBL/GenBank/DDBJ whole genome shotgun (WGS) entry which is preliminary data.</text>
</comment>
<dbReference type="Pfam" id="PF12158">
    <property type="entry name" value="DUF3592"/>
    <property type="match status" value="1"/>
</dbReference>
<protein>
    <submittedName>
        <fullName evidence="3">DUF3592 domain-containing protein</fullName>
    </submittedName>
</protein>
<feature type="domain" description="DUF3592" evidence="2">
    <location>
        <begin position="79"/>
        <end position="146"/>
    </location>
</feature>
<accession>A0A4R4XRR2</accession>
<gene>
    <name evidence="3" type="ORF">E1286_42050</name>
</gene>
<dbReference type="AlphaFoldDB" id="A0A4R4XRR2"/>
<keyword evidence="1" id="KW-1133">Transmembrane helix</keyword>
<keyword evidence="1" id="KW-0812">Transmembrane</keyword>
<dbReference type="InterPro" id="IPR021994">
    <property type="entry name" value="DUF3592"/>
</dbReference>
<keyword evidence="1" id="KW-0472">Membrane</keyword>
<feature type="transmembrane region" description="Helical" evidence="1">
    <location>
        <begin position="51"/>
        <end position="69"/>
    </location>
</feature>
<dbReference type="OrthoDB" id="4212335at2"/>
<proteinExistence type="predicted"/>
<name>A0A4R4XRR2_9ACTN</name>
<evidence type="ECO:0000313" key="3">
    <source>
        <dbReference type="EMBL" id="TDD33599.1"/>
    </source>
</evidence>
<organism evidence="3 4">
    <name type="scientific">Nonomuraea terrae</name>
    <dbReference type="NCBI Taxonomy" id="2530383"/>
    <lineage>
        <taxon>Bacteria</taxon>
        <taxon>Bacillati</taxon>
        <taxon>Actinomycetota</taxon>
        <taxon>Actinomycetes</taxon>
        <taxon>Streptosporangiales</taxon>
        <taxon>Streptosporangiaceae</taxon>
        <taxon>Nonomuraea</taxon>
    </lineage>
</organism>
<reference evidence="3 4" key="1">
    <citation type="submission" date="2019-03" db="EMBL/GenBank/DDBJ databases">
        <title>Draft genome sequences of novel Actinobacteria.</title>
        <authorList>
            <person name="Sahin N."/>
            <person name="Ay H."/>
            <person name="Saygin H."/>
        </authorList>
    </citation>
    <scope>NUCLEOTIDE SEQUENCE [LARGE SCALE GENOMIC DNA]</scope>
    <source>
        <strain evidence="3 4">CH32</strain>
    </source>
</reference>
<dbReference type="Proteomes" id="UP000295302">
    <property type="component" value="Unassembled WGS sequence"/>
</dbReference>
<keyword evidence="4" id="KW-1185">Reference proteome</keyword>
<evidence type="ECO:0000259" key="2">
    <source>
        <dbReference type="Pfam" id="PF12158"/>
    </source>
</evidence>
<evidence type="ECO:0000256" key="1">
    <source>
        <dbReference type="SAM" id="Phobius"/>
    </source>
</evidence>
<feature type="transmembrane region" description="Helical" evidence="1">
    <location>
        <begin position="153"/>
        <end position="174"/>
    </location>
</feature>
<dbReference type="EMBL" id="SMKQ01000254">
    <property type="protein sequence ID" value="TDD33599.1"/>
    <property type="molecule type" value="Genomic_DNA"/>
</dbReference>
<evidence type="ECO:0000313" key="4">
    <source>
        <dbReference type="Proteomes" id="UP000295302"/>
    </source>
</evidence>
<sequence>MARVADRAPHGLRFATSVWPESLAARGVLRGSVMAVDPTADPASSATPSSAVVLGLVLVAFGGWQLISARRIRARGVRVPGVVIGYKQVAGGGEEPLSRPVFRFTTLEGHELEVTSRTGEPRGYLPDERIEVLYNPQKPERARIDNAGQRGSTMGWIVTTMGVFVLAVGVLGFLDVNY</sequence>